<dbReference type="Gene3D" id="3.10.590.10">
    <property type="entry name" value="ph1033 like domains"/>
    <property type="match status" value="1"/>
</dbReference>
<feature type="domain" description="YTH" evidence="2">
    <location>
        <begin position="604"/>
        <end position="769"/>
    </location>
</feature>
<dbReference type="InterPro" id="IPR045168">
    <property type="entry name" value="YTH_prot"/>
</dbReference>
<dbReference type="AlphaFoldDB" id="A0A4S2ME87"/>
<dbReference type="OrthoDB" id="306690at2759"/>
<dbReference type="GO" id="GO:0003729">
    <property type="term" value="F:mRNA binding"/>
    <property type="evidence" value="ECO:0007669"/>
    <property type="project" value="TreeGrafter"/>
</dbReference>
<dbReference type="InterPro" id="IPR007275">
    <property type="entry name" value="YTH_domain"/>
</dbReference>
<dbReference type="GO" id="GO:0061157">
    <property type="term" value="P:mRNA destabilization"/>
    <property type="evidence" value="ECO:0007669"/>
    <property type="project" value="TreeGrafter"/>
</dbReference>
<dbReference type="PROSITE" id="PS50882">
    <property type="entry name" value="YTH"/>
    <property type="match status" value="1"/>
</dbReference>
<organism evidence="3 4">
    <name type="scientific">Opisthorchis felineus</name>
    <dbReference type="NCBI Taxonomy" id="147828"/>
    <lineage>
        <taxon>Eukaryota</taxon>
        <taxon>Metazoa</taxon>
        <taxon>Spiralia</taxon>
        <taxon>Lophotrochozoa</taxon>
        <taxon>Platyhelminthes</taxon>
        <taxon>Trematoda</taxon>
        <taxon>Digenea</taxon>
        <taxon>Opisthorchiida</taxon>
        <taxon>Opisthorchiata</taxon>
        <taxon>Opisthorchiidae</taxon>
        <taxon>Opisthorchis</taxon>
    </lineage>
</organism>
<proteinExistence type="predicted"/>
<evidence type="ECO:0000256" key="1">
    <source>
        <dbReference type="SAM" id="MobiDB-lite"/>
    </source>
</evidence>
<name>A0A4S2ME87_OPIFE</name>
<feature type="compositionally biased region" description="Polar residues" evidence="1">
    <location>
        <begin position="24"/>
        <end position="51"/>
    </location>
</feature>
<protein>
    <recommendedName>
        <fullName evidence="2">YTH domain-containing protein</fullName>
    </recommendedName>
</protein>
<dbReference type="EMBL" id="SJOL01003630">
    <property type="protein sequence ID" value="TGZ72497.1"/>
    <property type="molecule type" value="Genomic_DNA"/>
</dbReference>
<evidence type="ECO:0000313" key="4">
    <source>
        <dbReference type="Proteomes" id="UP000308267"/>
    </source>
</evidence>
<feature type="region of interest" description="Disordered" evidence="1">
    <location>
        <begin position="1"/>
        <end position="93"/>
    </location>
</feature>
<comment type="caution">
    <text evidence="3">The sequence shown here is derived from an EMBL/GenBank/DDBJ whole genome shotgun (WGS) entry which is preliminary data.</text>
</comment>
<reference evidence="3 4" key="1">
    <citation type="journal article" date="2019" name="BMC Genomics">
        <title>New insights from Opisthorchis felineus genome: update on genomics of the epidemiologically important liver flukes.</title>
        <authorList>
            <person name="Ershov N.I."/>
            <person name="Mordvinov V.A."/>
            <person name="Prokhortchouk E.B."/>
            <person name="Pakharukova M.Y."/>
            <person name="Gunbin K.V."/>
            <person name="Ustyantsev K."/>
            <person name="Genaev M.A."/>
            <person name="Blinov A.G."/>
            <person name="Mazur A."/>
            <person name="Boulygina E."/>
            <person name="Tsygankova S."/>
            <person name="Khrameeva E."/>
            <person name="Chekanov N."/>
            <person name="Fan G."/>
            <person name="Xiao A."/>
            <person name="Zhang H."/>
            <person name="Xu X."/>
            <person name="Yang H."/>
            <person name="Solovyev V."/>
            <person name="Lee S.M."/>
            <person name="Liu X."/>
            <person name="Afonnikov D.A."/>
            <person name="Skryabin K.G."/>
        </authorList>
    </citation>
    <scope>NUCLEOTIDE SEQUENCE [LARGE SCALE GENOMIC DNA]</scope>
    <source>
        <strain evidence="3">AK-0245</strain>
        <tissue evidence="3">Whole organism</tissue>
    </source>
</reference>
<accession>A0A4S2ME87</accession>
<dbReference type="PANTHER" id="PTHR12357">
    <property type="entry name" value="YTH YT521-B HOMOLOGY DOMAIN-CONTAINING"/>
    <property type="match status" value="1"/>
</dbReference>
<dbReference type="PANTHER" id="PTHR12357:SF89">
    <property type="entry name" value="YTH DOMAIN-CONTAINING FAMILY PROTEIN"/>
    <property type="match status" value="1"/>
</dbReference>
<feature type="region of interest" description="Disordered" evidence="1">
    <location>
        <begin position="362"/>
        <end position="385"/>
    </location>
</feature>
<dbReference type="GO" id="GO:0005737">
    <property type="term" value="C:cytoplasm"/>
    <property type="evidence" value="ECO:0007669"/>
    <property type="project" value="TreeGrafter"/>
</dbReference>
<dbReference type="CDD" id="cd21134">
    <property type="entry name" value="YTH"/>
    <property type="match status" value="1"/>
</dbReference>
<evidence type="ECO:0000259" key="2">
    <source>
        <dbReference type="PROSITE" id="PS50882"/>
    </source>
</evidence>
<feature type="compositionally biased region" description="Polar residues" evidence="1">
    <location>
        <begin position="73"/>
        <end position="83"/>
    </location>
</feature>
<dbReference type="EMBL" id="SJOL01003630">
    <property type="protein sequence ID" value="TGZ72496.1"/>
    <property type="molecule type" value="Genomic_DNA"/>
</dbReference>
<keyword evidence="4" id="KW-1185">Reference proteome</keyword>
<dbReference type="Pfam" id="PF04146">
    <property type="entry name" value="YTH"/>
    <property type="match status" value="2"/>
</dbReference>
<sequence length="786" mass="84546">MPSSCSNGIRSPEHNPSAKRGSKRTGSANRVNKFPNSSPNKKTQSNTNNGNGHAPSKADTVRTNQSRVDEPSTPKSPVVTTSHAPAPSTLDESPVMISVAKVAGQLPEDASHPDDASIPSQPDHIVDTPTVQSEPQQANPQNQIILNHPPEMQSPAITQQPFIPLPYNCALPCTIPDCQGCYTQICPAGTVPISTASVSFYPQRPLVTAVSSVASSGPLTSSVTSGSPGGPCYILVGQELEAQRQQQLYATQMALSQMNLNVSLASDCAVGVPLVQTNGYVRDGPVPGSFIRGVSQPNSLQMMPQSQLKGSPLVNNGSMYALPHGVMPSVADPATLVMQTCSATGSTGCATPIQSIYNNTPSNASTTSGLTEHIPNQTTVPLDTGNPMSTWPATYLDPNGMWFPSTYTQPFYPSLPTNPLLNYTNTGSLLPAVATDRCYQSPTLSNTPCEKVPGSLPVSAYQSALSAPLYSNGVRLPLKSFYGLGQSPNMMCTNNQTVSNTATQHFGSGNNWINPTYYQQLLLQSLANSRTTAQTGVGTQYHPLFNYGLQSSDRLGSLSVGRKRGSATTGVRTIPCKEFDESELAALELRVNPPELDRSLLVRTRYFVIKSDCVYNVHQSIRHGVWCSTRAGNLCLDDAFHSVQVPKSTNTPSDTYCDRDLVMPASAPRILTGPLSHMPGHIILFFSVRSSGYLSGVAEMIGPVNPQKRCSIWQDARFRGEIPVRWLYVKNVPNNLMKHIIVDSRPVTSLRDTSEISPSTKGEELLNIVHNYCPQRMPAVSQPYCG</sequence>
<dbReference type="STRING" id="147828.A0A4S2ME87"/>
<gene>
    <name evidence="3" type="ORF">CRM22_002054</name>
</gene>
<dbReference type="Proteomes" id="UP000308267">
    <property type="component" value="Unassembled WGS sequence"/>
</dbReference>
<evidence type="ECO:0000313" key="3">
    <source>
        <dbReference type="EMBL" id="TGZ72497.1"/>
    </source>
</evidence>